<reference evidence="2" key="1">
    <citation type="submission" date="2012-01" db="EMBL/GenBank/DDBJ databases">
        <authorList>
            <person name="Walter R."/>
            <person name="Schartl M."/>
            <person name="Warren W."/>
        </authorList>
    </citation>
    <scope>NUCLEOTIDE SEQUENCE [LARGE SCALE GENOMIC DNA]</scope>
    <source>
        <strain evidence="2">JP 163 A</strain>
    </source>
</reference>
<protein>
    <submittedName>
        <fullName evidence="1">Uncharacterized protein</fullName>
    </submittedName>
</protein>
<evidence type="ECO:0000313" key="2">
    <source>
        <dbReference type="Proteomes" id="UP000002852"/>
    </source>
</evidence>
<reference evidence="2" key="2">
    <citation type="journal article" date="2013" name="Nat. Genet.">
        <title>The genome of the platyfish, Xiphophorus maculatus, provides insights into evolutionary adaptation and several complex traits.</title>
        <authorList>
            <person name="Schartl M."/>
            <person name="Walter R.B."/>
            <person name="Shen Y."/>
            <person name="Garcia T."/>
            <person name="Catchen J."/>
            <person name="Amores A."/>
            <person name="Braasch I."/>
            <person name="Chalopin D."/>
            <person name="Volff J.N."/>
            <person name="Lesch K.P."/>
            <person name="Bisazza A."/>
            <person name="Minx P."/>
            <person name="Hillier L."/>
            <person name="Wilson R.K."/>
            <person name="Fuerstenberg S."/>
            <person name="Boore J."/>
            <person name="Searle S."/>
            <person name="Postlethwait J.H."/>
            <person name="Warren W.C."/>
        </authorList>
    </citation>
    <scope>NUCLEOTIDE SEQUENCE [LARGE SCALE GENOMIC DNA]</scope>
    <source>
        <strain evidence="2">JP 163 A</strain>
    </source>
</reference>
<dbReference type="AlphaFoldDB" id="A0A3B5PS63"/>
<reference evidence="1" key="4">
    <citation type="submission" date="2025-09" db="UniProtKB">
        <authorList>
            <consortium name="Ensembl"/>
        </authorList>
    </citation>
    <scope>IDENTIFICATION</scope>
    <source>
        <strain evidence="1">JP 163 A</strain>
    </source>
</reference>
<reference evidence="1" key="3">
    <citation type="submission" date="2025-08" db="UniProtKB">
        <authorList>
            <consortium name="Ensembl"/>
        </authorList>
    </citation>
    <scope>IDENTIFICATION</scope>
    <source>
        <strain evidence="1">JP 163 A</strain>
    </source>
</reference>
<proteinExistence type="predicted"/>
<organism evidence="1 2">
    <name type="scientific">Xiphophorus maculatus</name>
    <name type="common">Southern platyfish</name>
    <name type="synonym">Platypoecilus maculatus</name>
    <dbReference type="NCBI Taxonomy" id="8083"/>
    <lineage>
        <taxon>Eukaryota</taxon>
        <taxon>Metazoa</taxon>
        <taxon>Chordata</taxon>
        <taxon>Craniata</taxon>
        <taxon>Vertebrata</taxon>
        <taxon>Euteleostomi</taxon>
        <taxon>Actinopterygii</taxon>
        <taxon>Neopterygii</taxon>
        <taxon>Teleostei</taxon>
        <taxon>Neoteleostei</taxon>
        <taxon>Acanthomorphata</taxon>
        <taxon>Ovalentaria</taxon>
        <taxon>Atherinomorphae</taxon>
        <taxon>Cyprinodontiformes</taxon>
        <taxon>Poeciliidae</taxon>
        <taxon>Poeciliinae</taxon>
        <taxon>Xiphophorus</taxon>
    </lineage>
</organism>
<evidence type="ECO:0000313" key="1">
    <source>
        <dbReference type="Ensembl" id="ENSXMAP00000021760.1"/>
    </source>
</evidence>
<dbReference type="Ensembl" id="ENSXMAT00000039388.1">
    <property type="protein sequence ID" value="ENSXMAP00000021760.1"/>
    <property type="gene ID" value="ENSXMAG00000029839.1"/>
</dbReference>
<dbReference type="InParanoid" id="A0A3B5PS63"/>
<name>A0A3B5PS63_XIPMA</name>
<dbReference type="GeneTree" id="ENSGT00940000178766"/>
<sequence>ESYFPNKCEMHQLLSLFFLKEQIWIVEDTYALFIFNSNLKMKHTTIHILQCKTIITICYYPSLHRKICLDSHRPITESMLLKILDTFYLRAKAYESIFP</sequence>
<accession>A0A3B5PS63</accession>
<keyword evidence="2" id="KW-1185">Reference proteome</keyword>
<dbReference type="Proteomes" id="UP000002852">
    <property type="component" value="Unassembled WGS sequence"/>
</dbReference>